<evidence type="ECO:0000313" key="2">
    <source>
        <dbReference type="WBParaSite" id="ES5_v2.g26200.t1"/>
    </source>
</evidence>
<organism evidence="1 2">
    <name type="scientific">Panagrolaimus sp. ES5</name>
    <dbReference type="NCBI Taxonomy" id="591445"/>
    <lineage>
        <taxon>Eukaryota</taxon>
        <taxon>Metazoa</taxon>
        <taxon>Ecdysozoa</taxon>
        <taxon>Nematoda</taxon>
        <taxon>Chromadorea</taxon>
        <taxon>Rhabditida</taxon>
        <taxon>Tylenchina</taxon>
        <taxon>Panagrolaimomorpha</taxon>
        <taxon>Panagrolaimoidea</taxon>
        <taxon>Panagrolaimidae</taxon>
        <taxon>Panagrolaimus</taxon>
    </lineage>
</organism>
<name>A0AC34G8Z8_9BILA</name>
<dbReference type="WBParaSite" id="ES5_v2.g26200.t1">
    <property type="protein sequence ID" value="ES5_v2.g26200.t1"/>
    <property type="gene ID" value="ES5_v2.g26200"/>
</dbReference>
<evidence type="ECO:0000313" key="1">
    <source>
        <dbReference type="Proteomes" id="UP000887579"/>
    </source>
</evidence>
<accession>A0AC34G8Z8</accession>
<dbReference type="Proteomes" id="UP000887579">
    <property type="component" value="Unplaced"/>
</dbReference>
<reference evidence="2" key="1">
    <citation type="submission" date="2022-11" db="UniProtKB">
        <authorList>
            <consortium name="WormBaseParasite"/>
        </authorList>
    </citation>
    <scope>IDENTIFICATION</scope>
</reference>
<proteinExistence type="predicted"/>
<sequence>MMSSCKAAATFLTLIGILVCMEFSMAVITPDSCKVNPTVYGPNATSCADIRDSAECKAIFVMDDPTADPPVRAPNCENPDLEDIALECANTCFACCETAAYTCGDDPLSPINCTANVRYCKDANWTTVMSQYCSGTCGLCSSGTGCRDINTGCKDMRTLCNDINFNTYMKDNCQKTCNFCSTSGTVTTASPGSTTCTDVATNCATNAGLCNNASYRDLMTTKCPRTCNRCSGSGGGSTCNDSNANCASYVSNGFCTSTFYTAAQKRQYCAQSCSLC</sequence>
<protein>
    <submittedName>
        <fullName evidence="2">ShKT domain-containing protein</fullName>
    </submittedName>
</protein>